<dbReference type="NCBIfam" id="TIGR01730">
    <property type="entry name" value="RND_mfp"/>
    <property type="match status" value="1"/>
</dbReference>
<feature type="domain" description="YknX-like C-terminal permuted SH3-like" evidence="3">
    <location>
        <begin position="280"/>
        <end position="346"/>
    </location>
</feature>
<reference evidence="4 5" key="1">
    <citation type="submission" date="2016-07" db="EMBL/GenBank/DDBJ databases">
        <title>Draft genome of a psychrotolerant acidophile Acidithiobacillus ferrivorans strain YL15.</title>
        <authorList>
            <person name="Peng T."/>
            <person name="Ma L."/>
            <person name="Nan M."/>
            <person name="An N."/>
            <person name="Wang M."/>
            <person name="Qiu G."/>
            <person name="Zeng W."/>
        </authorList>
    </citation>
    <scope>NUCLEOTIDE SEQUENCE [LARGE SCALE GENOMIC DNA]</scope>
    <source>
        <strain evidence="4 5">YL15</strain>
    </source>
</reference>
<dbReference type="AlphaFoldDB" id="A0A1B9BU98"/>
<dbReference type="SUPFAM" id="SSF111369">
    <property type="entry name" value="HlyD-like secretion proteins"/>
    <property type="match status" value="1"/>
</dbReference>
<feature type="coiled-coil region" evidence="2">
    <location>
        <begin position="137"/>
        <end position="164"/>
    </location>
</feature>
<gene>
    <name evidence="4" type="ORF">BBC27_00115</name>
</gene>
<evidence type="ECO:0000259" key="3">
    <source>
        <dbReference type="Pfam" id="PF25989"/>
    </source>
</evidence>
<name>A0A1B9BU98_9PROT</name>
<dbReference type="InterPro" id="IPR058637">
    <property type="entry name" value="YknX-like_C"/>
</dbReference>
<evidence type="ECO:0000313" key="5">
    <source>
        <dbReference type="Proteomes" id="UP000093129"/>
    </source>
</evidence>
<dbReference type="GO" id="GO:1990281">
    <property type="term" value="C:efflux pump complex"/>
    <property type="evidence" value="ECO:0007669"/>
    <property type="project" value="TreeGrafter"/>
</dbReference>
<evidence type="ECO:0000256" key="2">
    <source>
        <dbReference type="SAM" id="Coils"/>
    </source>
</evidence>
<dbReference type="PANTHER" id="PTHR30469">
    <property type="entry name" value="MULTIDRUG RESISTANCE PROTEIN MDTA"/>
    <property type="match status" value="1"/>
</dbReference>
<dbReference type="Proteomes" id="UP000093129">
    <property type="component" value="Unassembled WGS sequence"/>
</dbReference>
<comment type="similarity">
    <text evidence="1">Belongs to the membrane fusion protein (MFP) (TC 8.A.1) family.</text>
</comment>
<evidence type="ECO:0000256" key="1">
    <source>
        <dbReference type="ARBA" id="ARBA00009477"/>
    </source>
</evidence>
<comment type="caution">
    <text evidence="4">The sequence shown here is derived from an EMBL/GenBank/DDBJ whole genome shotgun (WGS) entry which is preliminary data.</text>
</comment>
<dbReference type="GO" id="GO:0015562">
    <property type="term" value="F:efflux transmembrane transporter activity"/>
    <property type="evidence" value="ECO:0007669"/>
    <property type="project" value="TreeGrafter"/>
</dbReference>
<sequence>MGRIAVTRRIPGWLWGGLVGLGLSILALPATAEVSALVQLTPARVMPLAEHLRAYGTVEFAPEGGRTLSLEAESLVSQVLVANGQRVHQGEALLRVVPSINDQLQLQQAQIGVRFALTDQQRLESLRTRQLATNAEVQTAQQTLAKAQATLHDLQARLKTLQAGVVRAPINGVVETVSVHQGDLVPAGQPLLRLSTGNALRIVLGVEPEDLPRVKVGDAVQLRPVYGDQSPLSGKIQQIYWQVDPKTRLAQVVVPMSAIPSLLPGAVVRAEIVLGRQKSLAIPDSAVLQQGGRSYCFVDVRGKAQQRWIETGWRAAGWIAVSKGLQAREKVVSLGNYELQDGMALRVAGKS</sequence>
<keyword evidence="2" id="KW-0175">Coiled coil</keyword>
<evidence type="ECO:0000313" key="4">
    <source>
        <dbReference type="EMBL" id="OCB01282.1"/>
    </source>
</evidence>
<dbReference type="InterPro" id="IPR006143">
    <property type="entry name" value="RND_pump_MFP"/>
</dbReference>
<protein>
    <submittedName>
        <fullName evidence="4">Efflux transporter periplasmic adaptor subunit</fullName>
    </submittedName>
</protein>
<accession>A0A1B9BU98</accession>
<dbReference type="Pfam" id="PF25989">
    <property type="entry name" value="YknX_C"/>
    <property type="match status" value="1"/>
</dbReference>
<organism evidence="4 5">
    <name type="scientific">Acidithiobacillus ferrivorans</name>
    <dbReference type="NCBI Taxonomy" id="160808"/>
    <lineage>
        <taxon>Bacteria</taxon>
        <taxon>Pseudomonadati</taxon>
        <taxon>Pseudomonadota</taxon>
        <taxon>Acidithiobacillia</taxon>
        <taxon>Acidithiobacillales</taxon>
        <taxon>Acidithiobacillaceae</taxon>
        <taxon>Acidithiobacillus</taxon>
    </lineage>
</organism>
<proteinExistence type="inferred from homology"/>
<dbReference type="PANTHER" id="PTHR30469:SF15">
    <property type="entry name" value="HLYD FAMILY OF SECRETION PROTEINS"/>
    <property type="match status" value="1"/>
</dbReference>
<dbReference type="EMBL" id="MASQ01000180">
    <property type="protein sequence ID" value="OCB01282.1"/>
    <property type="molecule type" value="Genomic_DNA"/>
</dbReference>
<dbReference type="Gene3D" id="2.40.420.20">
    <property type="match status" value="1"/>
</dbReference>
<dbReference type="Gene3D" id="2.40.30.170">
    <property type="match status" value="1"/>
</dbReference>
<dbReference type="Gene3D" id="2.40.50.100">
    <property type="match status" value="1"/>
</dbReference>